<comment type="caution">
    <text evidence="2">The sequence shown here is derived from an EMBL/GenBank/DDBJ whole genome shotgun (WGS) entry which is preliminary data.</text>
</comment>
<feature type="region of interest" description="Disordered" evidence="1">
    <location>
        <begin position="62"/>
        <end position="84"/>
    </location>
</feature>
<reference evidence="2" key="1">
    <citation type="submission" date="2020-06" db="EMBL/GenBank/DDBJ databases">
        <authorList>
            <person name="Li T."/>
            <person name="Hu X."/>
            <person name="Zhang T."/>
            <person name="Song X."/>
            <person name="Zhang H."/>
            <person name="Dai N."/>
            <person name="Sheng W."/>
            <person name="Hou X."/>
            <person name="Wei L."/>
        </authorList>
    </citation>
    <scope>NUCLEOTIDE SEQUENCE</scope>
    <source>
        <strain evidence="2">G02</strain>
        <tissue evidence="2">Leaf</tissue>
    </source>
</reference>
<sequence>MEIRLKGFLDETNSPSFDPKLVSDHHTPFGPAHPAGFGPFLVDHDAGGLLDGSFLQHTLVSTKNNLQPSRGPSSGPSSPLSVGSREGGIPLLSGGFDSPELVITDRNSDEGGREPEQVNLVDIPLVDHCAIRGRGTVVVGVVVCIGVGDKFPDNLLQLV</sequence>
<gene>
    <name evidence="2" type="ORF">Sradi_3875300</name>
</gene>
<evidence type="ECO:0000313" key="2">
    <source>
        <dbReference type="EMBL" id="KAL0361908.1"/>
    </source>
</evidence>
<evidence type="ECO:0000256" key="1">
    <source>
        <dbReference type="SAM" id="MobiDB-lite"/>
    </source>
</evidence>
<feature type="compositionally biased region" description="Low complexity" evidence="1">
    <location>
        <begin position="68"/>
        <end position="84"/>
    </location>
</feature>
<reference evidence="2" key="2">
    <citation type="journal article" date="2024" name="Plant">
        <title>Genomic evolution and insights into agronomic trait innovations of Sesamum species.</title>
        <authorList>
            <person name="Miao H."/>
            <person name="Wang L."/>
            <person name="Qu L."/>
            <person name="Liu H."/>
            <person name="Sun Y."/>
            <person name="Le M."/>
            <person name="Wang Q."/>
            <person name="Wei S."/>
            <person name="Zheng Y."/>
            <person name="Lin W."/>
            <person name="Duan Y."/>
            <person name="Cao H."/>
            <person name="Xiong S."/>
            <person name="Wang X."/>
            <person name="Wei L."/>
            <person name="Li C."/>
            <person name="Ma Q."/>
            <person name="Ju M."/>
            <person name="Zhao R."/>
            <person name="Li G."/>
            <person name="Mu C."/>
            <person name="Tian Q."/>
            <person name="Mei H."/>
            <person name="Zhang T."/>
            <person name="Gao T."/>
            <person name="Zhang H."/>
        </authorList>
    </citation>
    <scope>NUCLEOTIDE SEQUENCE</scope>
    <source>
        <strain evidence="2">G02</strain>
    </source>
</reference>
<dbReference type="EMBL" id="JACGWJ010000016">
    <property type="protein sequence ID" value="KAL0361908.1"/>
    <property type="molecule type" value="Genomic_DNA"/>
</dbReference>
<accession>A0AAW2Q2F2</accession>
<organism evidence="2">
    <name type="scientific">Sesamum radiatum</name>
    <name type="common">Black benniseed</name>
    <dbReference type="NCBI Taxonomy" id="300843"/>
    <lineage>
        <taxon>Eukaryota</taxon>
        <taxon>Viridiplantae</taxon>
        <taxon>Streptophyta</taxon>
        <taxon>Embryophyta</taxon>
        <taxon>Tracheophyta</taxon>
        <taxon>Spermatophyta</taxon>
        <taxon>Magnoliopsida</taxon>
        <taxon>eudicotyledons</taxon>
        <taxon>Gunneridae</taxon>
        <taxon>Pentapetalae</taxon>
        <taxon>asterids</taxon>
        <taxon>lamiids</taxon>
        <taxon>Lamiales</taxon>
        <taxon>Pedaliaceae</taxon>
        <taxon>Sesamum</taxon>
    </lineage>
</organism>
<proteinExistence type="predicted"/>
<dbReference type="AlphaFoldDB" id="A0AAW2Q2F2"/>
<protein>
    <submittedName>
        <fullName evidence="2">Uncharacterized protein</fullName>
    </submittedName>
</protein>
<name>A0AAW2Q2F2_SESRA</name>